<keyword evidence="1" id="KW-0175">Coiled coil</keyword>
<protein>
    <submittedName>
        <fullName evidence="3">TPM domain-containing protein</fullName>
    </submittedName>
</protein>
<keyword evidence="2" id="KW-0472">Membrane</keyword>
<name>A0ABU1FUZ4_9MICC</name>
<feature type="coiled-coil region" evidence="1">
    <location>
        <begin position="151"/>
        <end position="289"/>
    </location>
</feature>
<keyword evidence="2" id="KW-1133">Transmembrane helix</keyword>
<reference evidence="4" key="1">
    <citation type="submission" date="2023-07" db="EMBL/GenBank/DDBJ databases">
        <title>Description of three actinobacteria isolated from air of manufacturing shop in a pharmaceutical factory.</title>
        <authorList>
            <person name="Zhang D.-F."/>
        </authorList>
    </citation>
    <scope>NUCLEOTIDE SEQUENCE [LARGE SCALE GENOMIC DNA]</scope>
    <source>
        <strain evidence="4">CCTCC AB 207010</strain>
    </source>
</reference>
<evidence type="ECO:0000313" key="3">
    <source>
        <dbReference type="EMBL" id="MDR5712479.1"/>
    </source>
</evidence>
<organism evidence="3 4">
    <name type="scientific">Nesterenkonia flava</name>
    <dbReference type="NCBI Taxonomy" id="469799"/>
    <lineage>
        <taxon>Bacteria</taxon>
        <taxon>Bacillati</taxon>
        <taxon>Actinomycetota</taxon>
        <taxon>Actinomycetes</taxon>
        <taxon>Micrococcales</taxon>
        <taxon>Micrococcaceae</taxon>
        <taxon>Nesterenkonia</taxon>
    </lineage>
</organism>
<dbReference type="RefSeq" id="WP_310537850.1">
    <property type="nucleotide sequence ID" value="NZ_JAVKGT010000026.1"/>
</dbReference>
<gene>
    <name evidence="3" type="ORF">RH857_10100</name>
</gene>
<sequence length="535" mass="57433">MPGILSTLLPVGAMLTGPLLIGAAILALIGVGAVYLSGGRKQSRRLAASRRAGLPEAEQETDPLDEFDTERLRQEAGGMLVAADNAVRASEQELLFASASYGDEKIKPFQEDLEKARDQLSQAFRLQQKIDDTLRETDRPADEETRIRGWLKEIIRSCESLDSTLQAHQQEFDSLRNLERDPRPAVEQVRSLLQELTPRRDRAQQSLDSLAQEYDEAALSQYRDNLTQANQALHAAEEAASSADRAIQAGETSAAVLALHSAEQAAADAGELLDSMESTRDRMEQARKNLDIGVAQTEQDIAQAKATLDAGQAPELAGPIAAAEAAVARVTRELNSGRRIDPLELLTSLEMAHRELDDPLNAVRDRQARDRRARESLDAELLAARTQVQSSIDYLRSRRYGISSTARTRIAEAERSLAEAQKLADSSPARALELATQAKTLGVQAAQIAEREAAESNMQAMGGYGGGSRTPLGLGGGYGGYGTGGGFGGFGGGGFGGGIGGVGSGSYARRTTANRAIRTGMRMAGYGSRRRRGLF</sequence>
<accession>A0ABU1FUZ4</accession>
<evidence type="ECO:0000256" key="2">
    <source>
        <dbReference type="SAM" id="Phobius"/>
    </source>
</evidence>
<keyword evidence="4" id="KW-1185">Reference proteome</keyword>
<dbReference type="EMBL" id="JAVKGT010000026">
    <property type="protein sequence ID" value="MDR5712479.1"/>
    <property type="molecule type" value="Genomic_DNA"/>
</dbReference>
<feature type="transmembrane region" description="Helical" evidence="2">
    <location>
        <begin position="12"/>
        <end position="36"/>
    </location>
</feature>
<dbReference type="Proteomes" id="UP001260872">
    <property type="component" value="Unassembled WGS sequence"/>
</dbReference>
<evidence type="ECO:0000313" key="4">
    <source>
        <dbReference type="Proteomes" id="UP001260872"/>
    </source>
</evidence>
<keyword evidence="2" id="KW-0812">Transmembrane</keyword>
<evidence type="ECO:0000256" key="1">
    <source>
        <dbReference type="SAM" id="Coils"/>
    </source>
</evidence>
<proteinExistence type="predicted"/>
<comment type="caution">
    <text evidence="3">The sequence shown here is derived from an EMBL/GenBank/DDBJ whole genome shotgun (WGS) entry which is preliminary data.</text>
</comment>